<feature type="compositionally biased region" description="Polar residues" evidence="1">
    <location>
        <begin position="216"/>
        <end position="225"/>
    </location>
</feature>
<keyword evidence="3" id="KW-1185">Reference proteome</keyword>
<feature type="compositionally biased region" description="Polar residues" evidence="1">
    <location>
        <begin position="7"/>
        <end position="22"/>
    </location>
</feature>
<name>A0A5D3B3Y4_9TREE</name>
<evidence type="ECO:0000313" key="3">
    <source>
        <dbReference type="Proteomes" id="UP000322245"/>
    </source>
</evidence>
<accession>A0A5D3B3Y4</accession>
<sequence>MPDSPRRSSLNHQRVENTTFSKSFVKESDPIHAASKLSTIKRSSGPIQPPETAADHVYPGGAALFDFTRVDKPGRVKNMVNVRSRSRSDREIPLPPFVYEHEYLVCAVAEAAKKPTWIHDWDLREMVRRRGEWRSVFRLAVLSACWYCTVAAELSGRKADEQRCSLFYLSVDQAAPVQHYRVSSLDDLTPSPSTTAPGGSTMGPYPEQTAAVNAVPPSSTVTASLPEQELDIAVTRTSNEEPRVKSKSAAPPG</sequence>
<feature type="region of interest" description="Disordered" evidence="1">
    <location>
        <begin position="1"/>
        <end position="23"/>
    </location>
</feature>
<dbReference type="Proteomes" id="UP000322245">
    <property type="component" value="Unassembled WGS sequence"/>
</dbReference>
<dbReference type="AlphaFoldDB" id="A0A5D3B3Y4"/>
<dbReference type="EMBL" id="NIDF01000014">
    <property type="protein sequence ID" value="TYJ57241.1"/>
    <property type="molecule type" value="Genomic_DNA"/>
</dbReference>
<feature type="region of interest" description="Disordered" evidence="1">
    <location>
        <begin position="234"/>
        <end position="253"/>
    </location>
</feature>
<organism evidence="2 3">
    <name type="scientific">Cryptococcus floricola</name>
    <dbReference type="NCBI Taxonomy" id="2591691"/>
    <lineage>
        <taxon>Eukaryota</taxon>
        <taxon>Fungi</taxon>
        <taxon>Dikarya</taxon>
        <taxon>Basidiomycota</taxon>
        <taxon>Agaricomycotina</taxon>
        <taxon>Tremellomycetes</taxon>
        <taxon>Tremellales</taxon>
        <taxon>Cryptococcaceae</taxon>
        <taxon>Cryptococcus</taxon>
    </lineage>
</organism>
<reference evidence="2 3" key="1">
    <citation type="submission" date="2017-05" db="EMBL/GenBank/DDBJ databases">
        <title>The Genome Sequence of Tsuchiyaea wingfieldii DSM 27421.</title>
        <authorList>
            <person name="Cuomo C."/>
            <person name="Passer A."/>
            <person name="Billmyre B."/>
            <person name="Heitman J."/>
        </authorList>
    </citation>
    <scope>NUCLEOTIDE SEQUENCE [LARGE SCALE GENOMIC DNA]</scope>
    <source>
        <strain evidence="2 3">DSM 27421</strain>
    </source>
</reference>
<comment type="caution">
    <text evidence="2">The sequence shown here is derived from an EMBL/GenBank/DDBJ whole genome shotgun (WGS) entry which is preliminary data.</text>
</comment>
<evidence type="ECO:0000256" key="1">
    <source>
        <dbReference type="SAM" id="MobiDB-lite"/>
    </source>
</evidence>
<proteinExistence type="predicted"/>
<evidence type="ECO:0000313" key="2">
    <source>
        <dbReference type="EMBL" id="TYJ57241.1"/>
    </source>
</evidence>
<gene>
    <name evidence="2" type="ORF">B9479_001973</name>
</gene>
<protein>
    <submittedName>
        <fullName evidence="2">Uncharacterized protein</fullName>
    </submittedName>
</protein>
<feature type="region of interest" description="Disordered" evidence="1">
    <location>
        <begin position="183"/>
        <end position="228"/>
    </location>
</feature>